<keyword evidence="10" id="KW-0548">Nucleotidyltransferase</keyword>
<evidence type="ECO:0000256" key="8">
    <source>
        <dbReference type="ARBA" id="ARBA00022670"/>
    </source>
</evidence>
<dbReference type="PROSITE" id="PS50158">
    <property type="entry name" value="ZF_CCHC"/>
    <property type="match status" value="1"/>
</dbReference>
<keyword evidence="11" id="KW-0540">Nuclease</keyword>
<sequence>MSAKFITFASGEPKLVNSDSFRAWDTTVRTKLTLAGLGLHEYLMSGNVPQFEGQSPEDVSMLHMNLNNVVHFVVFSGLSIELQQVYLSSNVTGRDLYARLLDDYKDTSAKGVYKLFYDSLLAKKEGLSDMSKVVQESAKSMQTLLTEIMYKIPGFPKQLSVPLFLISLQKNGASDADINAIISAYHQENGPGLENYTFETINKISNNLFYNGNQSVSNTSAALAVSENRFKSVKCHNCGKLGHIARFCSMPKTPVYKKFLENVRAKPKDGAQSMCVYLTGTADDDNTAIYLDSGCSNHLFKSEDLFTNYKPLENKYIKGFNGTDVEIAGVGDVQVVLLNGTRLIFSDAYHVPKSSVNLVSVTQATAKGYGFSFLGSKVIENRELNVLFAKKDSGCNLYRILLKSISAGNTNAIATAAAAVTSNPPLSLLHARLGHPNDMAVHIVNARMGNKFVADKKSIHDCEVCKLSKTHVKIPKVSDRKINRPLQLMHVDLSGPFSHSGVMGERYFLTMVDGYSNYTFVKVIEKKSDAVDAIISIIRSEERNFASNGSNYVVGAIRTDNGGEFLSNRFHQFLSEEEIRHELTIPYHSYQNGKAERLHRTLQEKARSMLADSGCPLRFWSEAIITSCYLHNVTPSRVLDKWAIWAFS</sequence>
<evidence type="ECO:0000259" key="32">
    <source>
        <dbReference type="PROSITE" id="PS50158"/>
    </source>
</evidence>
<accession>A0A9P8PQ46</accession>
<dbReference type="GO" id="GO:0005524">
    <property type="term" value="F:ATP binding"/>
    <property type="evidence" value="ECO:0007669"/>
    <property type="project" value="UniProtKB-KW"/>
</dbReference>
<dbReference type="GO" id="GO:0015074">
    <property type="term" value="P:DNA integration"/>
    <property type="evidence" value="ECO:0007669"/>
    <property type="project" value="UniProtKB-KW"/>
</dbReference>
<dbReference type="PROSITE" id="PS50994">
    <property type="entry name" value="INTEGRASE"/>
    <property type="match status" value="1"/>
</dbReference>
<evidence type="ECO:0000256" key="2">
    <source>
        <dbReference type="ARBA" id="ARBA00002180"/>
    </source>
</evidence>
<evidence type="ECO:0000256" key="6">
    <source>
        <dbReference type="ARBA" id="ARBA00022578"/>
    </source>
</evidence>
<dbReference type="InterPro" id="IPR039537">
    <property type="entry name" value="Retrotran_Ty1/copia-like"/>
</dbReference>
<evidence type="ECO:0000256" key="17">
    <source>
        <dbReference type="ARBA" id="ARBA00022840"/>
    </source>
</evidence>
<dbReference type="GO" id="GO:0003677">
    <property type="term" value="F:DNA binding"/>
    <property type="evidence" value="ECO:0007669"/>
    <property type="project" value="UniProtKB-KW"/>
</dbReference>
<keyword evidence="15 31" id="KW-0862">Zinc</keyword>
<evidence type="ECO:0000256" key="26">
    <source>
        <dbReference type="ARBA" id="ARBA00023242"/>
    </source>
</evidence>
<evidence type="ECO:0000256" key="25">
    <source>
        <dbReference type="ARBA" id="ARBA00023172"/>
    </source>
</evidence>
<dbReference type="Pfam" id="PF22936">
    <property type="entry name" value="Pol_BBD"/>
    <property type="match status" value="1"/>
</dbReference>
<dbReference type="SUPFAM" id="SSF53098">
    <property type="entry name" value="Ribonuclease H-like"/>
    <property type="match status" value="1"/>
</dbReference>
<evidence type="ECO:0000256" key="12">
    <source>
        <dbReference type="ARBA" id="ARBA00022723"/>
    </source>
</evidence>
<reference evidence="34" key="1">
    <citation type="journal article" date="2021" name="Open Biol.">
        <title>Shared evolutionary footprints suggest mitochondrial oxidative damage underlies multiple complex I losses in fungi.</title>
        <authorList>
            <person name="Schikora-Tamarit M.A."/>
            <person name="Marcet-Houben M."/>
            <person name="Nosek J."/>
            <person name="Gabaldon T."/>
        </authorList>
    </citation>
    <scope>NUCLEOTIDE SEQUENCE</scope>
    <source>
        <strain evidence="34">CBS6341</strain>
    </source>
</reference>
<keyword evidence="9" id="KW-0808">Transferase</keyword>
<dbReference type="PANTHER" id="PTHR42648">
    <property type="entry name" value="TRANSPOSASE, PUTATIVE-RELATED"/>
    <property type="match status" value="1"/>
</dbReference>
<comment type="caution">
    <text evidence="34">The sequence shown here is derived from an EMBL/GenBank/DDBJ whole genome shotgun (WGS) entry which is preliminary data.</text>
</comment>
<dbReference type="Pfam" id="PF00098">
    <property type="entry name" value="zf-CCHC"/>
    <property type="match status" value="1"/>
</dbReference>
<proteinExistence type="predicted"/>
<keyword evidence="20" id="KW-0229">DNA integration</keyword>
<keyword evidence="17" id="KW-0067">ATP-binding</keyword>
<gene>
    <name evidence="34" type="ORF">WICMUC_002614</name>
</gene>
<name>A0A9P8PQ46_9ASCO</name>
<evidence type="ECO:0000256" key="15">
    <source>
        <dbReference type="ARBA" id="ARBA00022771"/>
    </source>
</evidence>
<organism evidence="34 35">
    <name type="scientific">Wickerhamomyces mucosus</name>
    <dbReference type="NCBI Taxonomy" id="1378264"/>
    <lineage>
        <taxon>Eukaryota</taxon>
        <taxon>Fungi</taxon>
        <taxon>Dikarya</taxon>
        <taxon>Ascomycota</taxon>
        <taxon>Saccharomycotina</taxon>
        <taxon>Saccharomycetes</taxon>
        <taxon>Phaffomycetales</taxon>
        <taxon>Wickerhamomycetaceae</taxon>
        <taxon>Wickerhamomyces</taxon>
    </lineage>
</organism>
<keyword evidence="6" id="KW-0815">Transposition</keyword>
<evidence type="ECO:0000256" key="1">
    <source>
        <dbReference type="ARBA" id="ARBA00000077"/>
    </source>
</evidence>
<dbReference type="OrthoDB" id="4096181at2759"/>
<keyword evidence="22" id="KW-0239">DNA-directed DNA polymerase</keyword>
<protein>
    <submittedName>
        <fullName evidence="34">Uncharacterized protein</fullName>
    </submittedName>
</protein>
<evidence type="ECO:0000313" key="35">
    <source>
        <dbReference type="Proteomes" id="UP000769528"/>
    </source>
</evidence>
<keyword evidence="7" id="KW-1188">Viral release from host cell</keyword>
<comment type="function">
    <text evidence="27">Reverse transcriptase/ribonuclease H (RT) is a multifunctional enzyme that catalyzes the conversion of the retro-elements RNA genome into dsDNA within the VLP. The enzyme displays a DNA polymerase activity that can copy either DNA or RNA templates, and a ribonuclease H (RNase H) activity that cleaves the RNA strand of RNA-DNA heteroduplexes during plus-strand synthesis and hydrolyzes RNA primers. The conversion leads to a linear dsDNA copy of the retrotransposon that includes long terminal repeats (LTRs) at both ends.</text>
</comment>
<evidence type="ECO:0000313" key="34">
    <source>
        <dbReference type="EMBL" id="KAH3675525.1"/>
    </source>
</evidence>
<evidence type="ECO:0000256" key="11">
    <source>
        <dbReference type="ARBA" id="ARBA00022722"/>
    </source>
</evidence>
<dbReference type="Pfam" id="PF00665">
    <property type="entry name" value="rve"/>
    <property type="match status" value="1"/>
</dbReference>
<keyword evidence="12" id="KW-0479">Metal-binding</keyword>
<dbReference type="Gene3D" id="3.30.420.10">
    <property type="entry name" value="Ribonuclease H-like superfamily/Ribonuclease H"/>
    <property type="match status" value="1"/>
</dbReference>
<reference evidence="34" key="2">
    <citation type="submission" date="2021-01" db="EMBL/GenBank/DDBJ databases">
        <authorList>
            <person name="Schikora-Tamarit M.A."/>
        </authorList>
    </citation>
    <scope>NUCLEOTIDE SEQUENCE</scope>
    <source>
        <strain evidence="34">CBS6341</strain>
    </source>
</reference>
<dbReference type="InterPro" id="IPR054722">
    <property type="entry name" value="PolX-like_BBD"/>
</dbReference>
<dbReference type="SMART" id="SM00343">
    <property type="entry name" value="ZnF_C2HC"/>
    <property type="match status" value="1"/>
</dbReference>
<evidence type="ECO:0000256" key="9">
    <source>
        <dbReference type="ARBA" id="ARBA00022679"/>
    </source>
</evidence>
<dbReference type="InterPro" id="IPR036397">
    <property type="entry name" value="RNaseH_sf"/>
</dbReference>
<keyword evidence="16" id="KW-0378">Hydrolase</keyword>
<comment type="function">
    <text evidence="28">Integrase (IN) targets the VLP to the nucleus, where a subparticle preintegration complex (PIC) containing at least integrase and the newly synthesized dsDNA copy of the retrotransposon must transit the nuclear membrane. Once in the nucleus, integrase performs the integration of the dsDNA into the host genome.</text>
</comment>
<keyword evidence="5" id="KW-0963">Cytoplasm</keyword>
<dbReference type="InterPro" id="IPR035179">
    <property type="entry name" value="DUF5314"/>
</dbReference>
<evidence type="ECO:0000256" key="21">
    <source>
        <dbReference type="ARBA" id="ARBA00022918"/>
    </source>
</evidence>
<keyword evidence="26" id="KW-0539">Nucleus</keyword>
<dbReference type="GO" id="GO:0008233">
    <property type="term" value="F:peptidase activity"/>
    <property type="evidence" value="ECO:0007669"/>
    <property type="project" value="UniProtKB-KW"/>
</dbReference>
<dbReference type="SUPFAM" id="SSF57756">
    <property type="entry name" value="Retrovirus zinc finger-like domains"/>
    <property type="match status" value="1"/>
</dbReference>
<comment type="catalytic activity">
    <reaction evidence="1">
        <text>Endonucleolytic cleavage to 5'-phosphomonoester.</text>
        <dbReference type="EC" id="3.1.26.4"/>
    </reaction>
</comment>
<dbReference type="GO" id="GO:0003887">
    <property type="term" value="F:DNA-directed DNA polymerase activity"/>
    <property type="evidence" value="ECO:0007669"/>
    <property type="project" value="UniProtKB-KW"/>
</dbReference>
<comment type="function">
    <text evidence="2">The aspartyl protease (PR) mediates the proteolytic cleavages of the Gag and Gag-Pol polyproteins after assembly of the VLP.</text>
</comment>
<dbReference type="GO" id="GO:0006310">
    <property type="term" value="P:DNA recombination"/>
    <property type="evidence" value="ECO:0007669"/>
    <property type="project" value="UniProtKB-KW"/>
</dbReference>
<dbReference type="GO" id="GO:0004523">
    <property type="term" value="F:RNA-DNA hybrid ribonuclease activity"/>
    <property type="evidence" value="ECO:0007669"/>
    <property type="project" value="UniProtKB-EC"/>
</dbReference>
<keyword evidence="21" id="KW-0695">RNA-directed DNA polymerase</keyword>
<dbReference type="PANTHER" id="PTHR42648:SF11">
    <property type="entry name" value="TRANSPOSON TY4-P GAG-POL POLYPROTEIN"/>
    <property type="match status" value="1"/>
</dbReference>
<evidence type="ECO:0000256" key="30">
    <source>
        <dbReference type="ARBA" id="ARBA00049244"/>
    </source>
</evidence>
<dbReference type="Proteomes" id="UP000769528">
    <property type="component" value="Unassembled WGS sequence"/>
</dbReference>
<dbReference type="GO" id="GO:0005634">
    <property type="term" value="C:nucleus"/>
    <property type="evidence" value="ECO:0007669"/>
    <property type="project" value="UniProtKB-SubCell"/>
</dbReference>
<evidence type="ECO:0000256" key="28">
    <source>
        <dbReference type="ARBA" id="ARBA00025615"/>
    </source>
</evidence>
<dbReference type="GO" id="GO:0006508">
    <property type="term" value="P:proteolysis"/>
    <property type="evidence" value="ECO:0007669"/>
    <property type="project" value="UniProtKB-KW"/>
</dbReference>
<keyword evidence="24" id="KW-0238">DNA-binding</keyword>
<evidence type="ECO:0000256" key="3">
    <source>
        <dbReference type="ARBA" id="ARBA00004123"/>
    </source>
</evidence>
<evidence type="ECO:0000256" key="14">
    <source>
        <dbReference type="ARBA" id="ARBA00022759"/>
    </source>
</evidence>
<evidence type="ECO:0000256" key="18">
    <source>
        <dbReference type="ARBA" id="ARBA00022842"/>
    </source>
</evidence>
<dbReference type="EMBL" id="JAEUBF010000753">
    <property type="protein sequence ID" value="KAH3675525.1"/>
    <property type="molecule type" value="Genomic_DNA"/>
</dbReference>
<evidence type="ECO:0000256" key="16">
    <source>
        <dbReference type="ARBA" id="ARBA00022801"/>
    </source>
</evidence>
<evidence type="ECO:0000256" key="4">
    <source>
        <dbReference type="ARBA" id="ARBA00004496"/>
    </source>
</evidence>
<comment type="catalytic activity">
    <reaction evidence="29">
        <text>DNA(n) + a 2'-deoxyribonucleoside 5'-triphosphate = DNA(n+1) + diphosphate</text>
        <dbReference type="Rhea" id="RHEA:22508"/>
        <dbReference type="Rhea" id="RHEA-COMP:17339"/>
        <dbReference type="Rhea" id="RHEA-COMP:17340"/>
        <dbReference type="ChEBI" id="CHEBI:33019"/>
        <dbReference type="ChEBI" id="CHEBI:61560"/>
        <dbReference type="ChEBI" id="CHEBI:173112"/>
        <dbReference type="EC" id="2.7.7.49"/>
    </reaction>
</comment>
<dbReference type="AlphaFoldDB" id="A0A9P8PQ46"/>
<keyword evidence="18" id="KW-0460">Magnesium</keyword>
<keyword evidence="23" id="KW-0917">Virion maturation</keyword>
<feature type="domain" description="Integrase catalytic" evidence="33">
    <location>
        <begin position="481"/>
        <end position="648"/>
    </location>
</feature>
<evidence type="ECO:0000256" key="7">
    <source>
        <dbReference type="ARBA" id="ARBA00022612"/>
    </source>
</evidence>
<evidence type="ECO:0000256" key="23">
    <source>
        <dbReference type="ARBA" id="ARBA00023113"/>
    </source>
</evidence>
<keyword evidence="8" id="KW-0645">Protease</keyword>
<evidence type="ECO:0000256" key="22">
    <source>
        <dbReference type="ARBA" id="ARBA00022932"/>
    </source>
</evidence>
<evidence type="ECO:0000256" key="20">
    <source>
        <dbReference type="ARBA" id="ARBA00022908"/>
    </source>
</evidence>
<dbReference type="GO" id="GO:0005737">
    <property type="term" value="C:cytoplasm"/>
    <property type="evidence" value="ECO:0007669"/>
    <property type="project" value="UniProtKB-SubCell"/>
</dbReference>
<evidence type="ECO:0000256" key="29">
    <source>
        <dbReference type="ARBA" id="ARBA00048173"/>
    </source>
</evidence>
<evidence type="ECO:0000256" key="10">
    <source>
        <dbReference type="ARBA" id="ARBA00022695"/>
    </source>
</evidence>
<evidence type="ECO:0000259" key="33">
    <source>
        <dbReference type="PROSITE" id="PS50994"/>
    </source>
</evidence>
<dbReference type="Pfam" id="PF17241">
    <property type="entry name" value="Retrotran_gag_4"/>
    <property type="match status" value="1"/>
</dbReference>
<keyword evidence="14" id="KW-0255">Endonuclease</keyword>
<evidence type="ECO:0000256" key="27">
    <source>
        <dbReference type="ARBA" id="ARBA00025590"/>
    </source>
</evidence>
<dbReference type="GO" id="GO:0003964">
    <property type="term" value="F:RNA-directed DNA polymerase activity"/>
    <property type="evidence" value="ECO:0007669"/>
    <property type="project" value="UniProtKB-KW"/>
</dbReference>
<dbReference type="Gene3D" id="4.10.60.10">
    <property type="entry name" value="Zinc finger, CCHC-type"/>
    <property type="match status" value="1"/>
</dbReference>
<dbReference type="InterPro" id="IPR012337">
    <property type="entry name" value="RNaseH-like_sf"/>
</dbReference>
<dbReference type="GO" id="GO:0008270">
    <property type="term" value="F:zinc ion binding"/>
    <property type="evidence" value="ECO:0007669"/>
    <property type="project" value="UniProtKB-KW"/>
</dbReference>
<dbReference type="GO" id="GO:0032196">
    <property type="term" value="P:transposition"/>
    <property type="evidence" value="ECO:0007669"/>
    <property type="project" value="UniProtKB-KW"/>
</dbReference>
<keyword evidence="35" id="KW-1185">Reference proteome</keyword>
<dbReference type="InterPro" id="IPR036875">
    <property type="entry name" value="Znf_CCHC_sf"/>
</dbReference>
<keyword evidence="15 31" id="KW-0863">Zinc-finger</keyword>
<evidence type="ECO:0000256" key="19">
    <source>
        <dbReference type="ARBA" id="ARBA00022884"/>
    </source>
</evidence>
<dbReference type="InterPro" id="IPR001878">
    <property type="entry name" value="Znf_CCHC"/>
</dbReference>
<feature type="domain" description="CCHC-type" evidence="32">
    <location>
        <begin position="234"/>
        <end position="248"/>
    </location>
</feature>
<keyword evidence="19" id="KW-0694">RNA-binding</keyword>
<keyword evidence="25" id="KW-0233">DNA recombination</keyword>
<evidence type="ECO:0000256" key="31">
    <source>
        <dbReference type="PROSITE-ProRule" id="PRU00047"/>
    </source>
</evidence>
<comment type="catalytic activity">
    <reaction evidence="30">
        <text>DNA(n) + a 2'-deoxyribonucleoside 5'-triphosphate = DNA(n+1) + diphosphate</text>
        <dbReference type="Rhea" id="RHEA:22508"/>
        <dbReference type="Rhea" id="RHEA-COMP:17339"/>
        <dbReference type="Rhea" id="RHEA-COMP:17340"/>
        <dbReference type="ChEBI" id="CHEBI:33019"/>
        <dbReference type="ChEBI" id="CHEBI:61560"/>
        <dbReference type="ChEBI" id="CHEBI:173112"/>
        <dbReference type="EC" id="2.7.7.7"/>
    </reaction>
</comment>
<keyword evidence="13" id="KW-0547">Nucleotide-binding</keyword>
<comment type="subcellular location">
    <subcellularLocation>
        <location evidence="4">Cytoplasm</location>
    </subcellularLocation>
    <subcellularLocation>
        <location evidence="3">Nucleus</location>
    </subcellularLocation>
</comment>
<evidence type="ECO:0000256" key="13">
    <source>
        <dbReference type="ARBA" id="ARBA00022741"/>
    </source>
</evidence>
<dbReference type="GO" id="GO:0003723">
    <property type="term" value="F:RNA binding"/>
    <property type="evidence" value="ECO:0007669"/>
    <property type="project" value="UniProtKB-KW"/>
</dbReference>
<evidence type="ECO:0000256" key="24">
    <source>
        <dbReference type="ARBA" id="ARBA00023125"/>
    </source>
</evidence>
<dbReference type="InterPro" id="IPR001584">
    <property type="entry name" value="Integrase_cat-core"/>
</dbReference>
<evidence type="ECO:0000256" key="5">
    <source>
        <dbReference type="ARBA" id="ARBA00022490"/>
    </source>
</evidence>